<dbReference type="EMBL" id="CP047896">
    <property type="protein sequence ID" value="QHL92091.1"/>
    <property type="molecule type" value="Genomic_DNA"/>
</dbReference>
<evidence type="ECO:0000313" key="1">
    <source>
        <dbReference type="EMBL" id="QHL92091.1"/>
    </source>
</evidence>
<keyword evidence="1" id="KW-0614">Plasmid</keyword>
<dbReference type="Proteomes" id="UP000464468">
    <property type="component" value="Plasmid pC33"/>
</dbReference>
<geneLocation type="plasmid" evidence="2">
    <name>pc33</name>
</geneLocation>
<protein>
    <submittedName>
        <fullName evidence="1">Uncharacterized protein</fullName>
    </submittedName>
</protein>
<name>A0A7Z2NYE1_9SPHN</name>
<reference evidence="1 2" key="1">
    <citation type="submission" date="2020-01" db="EMBL/GenBank/DDBJ databases">
        <title>Sphingomonas sp. C33 whole genome sequece.</title>
        <authorList>
            <person name="Park C."/>
        </authorList>
    </citation>
    <scope>NUCLEOTIDE SEQUENCE [LARGE SCALE GENOMIC DNA]</scope>
    <source>
        <strain evidence="1 2">C33</strain>
        <plasmid evidence="2">pc33</plasmid>
    </source>
</reference>
<dbReference type="AlphaFoldDB" id="A0A7Z2NYE1"/>
<sequence>MPFARKLILHLPISDETLLDGFVEQCLKDGVSLVAVVGPDCARVEDVIDEIVVGDGSDETRYLYTSSHPDEPLEDVLNIVMTWEYERGDPMQEIKL</sequence>
<organism evidence="1 2">
    <name type="scientific">Sphingomonas changnyeongensis</name>
    <dbReference type="NCBI Taxonomy" id="2698679"/>
    <lineage>
        <taxon>Bacteria</taxon>
        <taxon>Pseudomonadati</taxon>
        <taxon>Pseudomonadota</taxon>
        <taxon>Alphaproteobacteria</taxon>
        <taxon>Sphingomonadales</taxon>
        <taxon>Sphingomonadaceae</taxon>
        <taxon>Sphingomonas</taxon>
    </lineage>
</organism>
<accession>A0A7Z2NYE1</accession>
<evidence type="ECO:0000313" key="2">
    <source>
        <dbReference type="Proteomes" id="UP000464468"/>
    </source>
</evidence>
<dbReference type="KEGG" id="schy:GVO57_14085"/>
<gene>
    <name evidence="1" type="ORF">GVO57_14085</name>
</gene>
<keyword evidence="2" id="KW-1185">Reference proteome</keyword>
<proteinExistence type="predicted"/>